<keyword evidence="13" id="KW-1185">Reference proteome</keyword>
<evidence type="ECO:0000256" key="3">
    <source>
        <dbReference type="ARBA" id="ARBA00007895"/>
    </source>
</evidence>
<name>A0AAD4C1M8_BOLED</name>
<feature type="region of interest" description="Disordered" evidence="9">
    <location>
        <begin position="150"/>
        <end position="219"/>
    </location>
</feature>
<accession>A0AAD4C1M8</accession>
<evidence type="ECO:0000256" key="7">
    <source>
        <dbReference type="ARBA" id="ARBA00022927"/>
    </source>
</evidence>
<sequence>MSLGLPPVSVGLKSIAPYLHRAEELVEREPVVAYWCAYYAAQLGISLKTKDTNSNKLLLGLLDALERLKKEIGPTDIIDSENFALKVFQTADDEDRAGNATKSIAKKFLVAANFFEVLRVFPKTDVSESSESKLKYAKWKAADIAKALREGRRPTPGPAGSQLDPELASSLPVSDQFVSEQHPPTPPRPVPREPSPPTKSSSRSPKRHSPPPAISPADIARANRLPIHMGEDKHDNEALSPGRWSTTATPGFDLARTSGLDSTAGSSDSMNNWHEHIFHAGSSKLRTAWVSTEMEGAASDDEHVEDFTLSRGRVRFSLDTPGRSSPPSRASASPLFPIQDVASPPLIFADLPPGFVPTGVPSYASTAESATFGSPRAGSASFVVPPPPPVPAFPAPPMSSIASPTLTDSILVPAYPPPREAELTPKVIAKAQKHCRFAISALDYEDPQHAIRELRAALETLGASV</sequence>
<dbReference type="InterPro" id="IPR039431">
    <property type="entry name" value="Vta1/CALS_N"/>
</dbReference>
<keyword evidence="5" id="KW-0963">Cytoplasm</keyword>
<organism evidence="12 13">
    <name type="scientific">Boletus edulis BED1</name>
    <dbReference type="NCBI Taxonomy" id="1328754"/>
    <lineage>
        <taxon>Eukaryota</taxon>
        <taxon>Fungi</taxon>
        <taxon>Dikarya</taxon>
        <taxon>Basidiomycota</taxon>
        <taxon>Agaricomycotina</taxon>
        <taxon>Agaricomycetes</taxon>
        <taxon>Agaricomycetidae</taxon>
        <taxon>Boletales</taxon>
        <taxon>Boletineae</taxon>
        <taxon>Boletaceae</taxon>
        <taxon>Boletoideae</taxon>
        <taxon>Boletus</taxon>
    </lineage>
</organism>
<evidence type="ECO:0000256" key="2">
    <source>
        <dbReference type="ARBA" id="ARBA00004496"/>
    </source>
</evidence>
<comment type="similarity">
    <text evidence="3">Belongs to the VTA1 family.</text>
</comment>
<evidence type="ECO:0000256" key="1">
    <source>
        <dbReference type="ARBA" id="ARBA00004481"/>
    </source>
</evidence>
<evidence type="ECO:0000313" key="12">
    <source>
        <dbReference type="EMBL" id="KAF8445600.1"/>
    </source>
</evidence>
<feature type="compositionally biased region" description="Polar residues" evidence="9">
    <location>
        <begin position="259"/>
        <end position="269"/>
    </location>
</feature>
<dbReference type="InterPro" id="IPR044538">
    <property type="entry name" value="Vta1-like"/>
</dbReference>
<dbReference type="GO" id="GO:0032511">
    <property type="term" value="P:late endosome to vacuole transport via multivesicular body sorting pathway"/>
    <property type="evidence" value="ECO:0007669"/>
    <property type="project" value="InterPro"/>
</dbReference>
<evidence type="ECO:0000256" key="6">
    <source>
        <dbReference type="ARBA" id="ARBA00022753"/>
    </source>
</evidence>
<dbReference type="AlphaFoldDB" id="A0AAD4C1M8"/>
<evidence type="ECO:0000259" key="10">
    <source>
        <dbReference type="Pfam" id="PF04652"/>
    </source>
</evidence>
<keyword evidence="6" id="KW-0967">Endosome</keyword>
<feature type="region of interest" description="Disordered" evidence="9">
    <location>
        <begin position="232"/>
        <end position="269"/>
    </location>
</feature>
<comment type="caution">
    <text evidence="12">The sequence shown here is derived from an EMBL/GenBank/DDBJ whole genome shotgun (WGS) entry which is preliminary data.</text>
</comment>
<dbReference type="Pfam" id="PF04652">
    <property type="entry name" value="Vta1"/>
    <property type="match status" value="1"/>
</dbReference>
<dbReference type="Gene3D" id="1.25.40.270">
    <property type="entry name" value="Vacuolar protein sorting-associated protein vta1"/>
    <property type="match status" value="1"/>
</dbReference>
<evidence type="ECO:0000256" key="8">
    <source>
        <dbReference type="ARBA" id="ARBA00023136"/>
    </source>
</evidence>
<keyword evidence="8" id="KW-0472">Membrane</keyword>
<evidence type="ECO:0000259" key="11">
    <source>
        <dbReference type="Pfam" id="PF18097"/>
    </source>
</evidence>
<reference evidence="12" key="2">
    <citation type="journal article" date="2020" name="Nat. Commun.">
        <title>Large-scale genome sequencing of mycorrhizal fungi provides insights into the early evolution of symbiotic traits.</title>
        <authorList>
            <person name="Miyauchi S."/>
            <person name="Kiss E."/>
            <person name="Kuo A."/>
            <person name="Drula E."/>
            <person name="Kohler A."/>
            <person name="Sanchez-Garcia M."/>
            <person name="Morin E."/>
            <person name="Andreopoulos B."/>
            <person name="Barry K.W."/>
            <person name="Bonito G."/>
            <person name="Buee M."/>
            <person name="Carver A."/>
            <person name="Chen C."/>
            <person name="Cichocki N."/>
            <person name="Clum A."/>
            <person name="Culley D."/>
            <person name="Crous P.W."/>
            <person name="Fauchery L."/>
            <person name="Girlanda M."/>
            <person name="Hayes R.D."/>
            <person name="Keri Z."/>
            <person name="LaButti K."/>
            <person name="Lipzen A."/>
            <person name="Lombard V."/>
            <person name="Magnuson J."/>
            <person name="Maillard F."/>
            <person name="Murat C."/>
            <person name="Nolan M."/>
            <person name="Ohm R.A."/>
            <person name="Pangilinan J."/>
            <person name="Pereira M.F."/>
            <person name="Perotto S."/>
            <person name="Peter M."/>
            <person name="Pfister S."/>
            <person name="Riley R."/>
            <person name="Sitrit Y."/>
            <person name="Stielow J.B."/>
            <person name="Szollosi G."/>
            <person name="Zifcakova L."/>
            <person name="Stursova M."/>
            <person name="Spatafora J.W."/>
            <person name="Tedersoo L."/>
            <person name="Vaario L.M."/>
            <person name="Yamada A."/>
            <person name="Yan M."/>
            <person name="Wang P."/>
            <person name="Xu J."/>
            <person name="Bruns T."/>
            <person name="Baldrian P."/>
            <person name="Vilgalys R."/>
            <person name="Dunand C."/>
            <person name="Henrissat B."/>
            <person name="Grigoriev I.V."/>
            <person name="Hibbett D."/>
            <person name="Nagy L.G."/>
            <person name="Martin F.M."/>
        </authorList>
    </citation>
    <scope>NUCLEOTIDE SEQUENCE</scope>
    <source>
        <strain evidence="12">BED1</strain>
    </source>
</reference>
<feature type="compositionally biased region" description="Pro residues" evidence="9">
    <location>
        <begin position="183"/>
        <end position="197"/>
    </location>
</feature>
<evidence type="ECO:0000256" key="9">
    <source>
        <dbReference type="SAM" id="MobiDB-lite"/>
    </source>
</evidence>
<feature type="domain" description="Vta1/callose synthase N-terminal" evidence="10">
    <location>
        <begin position="14"/>
        <end position="150"/>
    </location>
</feature>
<dbReference type="GO" id="GO:0015031">
    <property type="term" value="P:protein transport"/>
    <property type="evidence" value="ECO:0007669"/>
    <property type="project" value="UniProtKB-KW"/>
</dbReference>
<proteinExistence type="inferred from homology"/>
<evidence type="ECO:0000313" key="13">
    <source>
        <dbReference type="Proteomes" id="UP001194468"/>
    </source>
</evidence>
<evidence type="ECO:0000256" key="5">
    <source>
        <dbReference type="ARBA" id="ARBA00022490"/>
    </source>
</evidence>
<keyword evidence="7" id="KW-0653">Protein transport</keyword>
<reference evidence="12" key="1">
    <citation type="submission" date="2019-10" db="EMBL/GenBank/DDBJ databases">
        <authorList>
            <consortium name="DOE Joint Genome Institute"/>
            <person name="Kuo A."/>
            <person name="Miyauchi S."/>
            <person name="Kiss E."/>
            <person name="Drula E."/>
            <person name="Kohler A."/>
            <person name="Sanchez-Garcia M."/>
            <person name="Andreopoulos B."/>
            <person name="Barry K.W."/>
            <person name="Bonito G."/>
            <person name="Buee M."/>
            <person name="Carver A."/>
            <person name="Chen C."/>
            <person name="Cichocki N."/>
            <person name="Clum A."/>
            <person name="Culley D."/>
            <person name="Crous P.W."/>
            <person name="Fauchery L."/>
            <person name="Girlanda M."/>
            <person name="Hayes R."/>
            <person name="Keri Z."/>
            <person name="LaButti K."/>
            <person name="Lipzen A."/>
            <person name="Lombard V."/>
            <person name="Magnuson J."/>
            <person name="Maillard F."/>
            <person name="Morin E."/>
            <person name="Murat C."/>
            <person name="Nolan M."/>
            <person name="Ohm R."/>
            <person name="Pangilinan J."/>
            <person name="Pereira M."/>
            <person name="Perotto S."/>
            <person name="Peter M."/>
            <person name="Riley R."/>
            <person name="Sitrit Y."/>
            <person name="Stielow B."/>
            <person name="Szollosi G."/>
            <person name="Zifcakova L."/>
            <person name="Stursova M."/>
            <person name="Spatafora J.W."/>
            <person name="Tedersoo L."/>
            <person name="Vaario L.-M."/>
            <person name="Yamada A."/>
            <person name="Yan M."/>
            <person name="Wang P."/>
            <person name="Xu J."/>
            <person name="Bruns T."/>
            <person name="Baldrian P."/>
            <person name="Vilgalys R."/>
            <person name="Henrissat B."/>
            <person name="Grigoriev I.V."/>
            <person name="Hibbett D."/>
            <person name="Nagy L.G."/>
            <person name="Martin F.M."/>
        </authorList>
    </citation>
    <scope>NUCLEOTIDE SEQUENCE</scope>
    <source>
        <strain evidence="12">BED1</strain>
    </source>
</reference>
<keyword evidence="4" id="KW-0813">Transport</keyword>
<dbReference type="Pfam" id="PF18097">
    <property type="entry name" value="Vta1_C"/>
    <property type="match status" value="1"/>
</dbReference>
<dbReference type="Gene3D" id="1.20.5.420">
    <property type="entry name" value="Immunoglobulin FC, subunit C"/>
    <property type="match status" value="1"/>
</dbReference>
<dbReference type="Proteomes" id="UP001194468">
    <property type="component" value="Unassembled WGS sequence"/>
</dbReference>
<comment type="subcellular location">
    <subcellularLocation>
        <location evidence="2">Cytoplasm</location>
    </subcellularLocation>
    <subcellularLocation>
        <location evidence="1">Endosome membrane</location>
        <topology evidence="1">Peripheral membrane protein</topology>
    </subcellularLocation>
</comment>
<dbReference type="InterPro" id="IPR023175">
    <property type="entry name" value="Vta1/CALS_N_sf"/>
</dbReference>
<dbReference type="PANTHER" id="PTHR46009">
    <property type="entry name" value="VACUOLAR PROTEIN SORTING-ASSOCIATED PROTEIN VTA1 HOMOLOG"/>
    <property type="match status" value="1"/>
</dbReference>
<dbReference type="GO" id="GO:0005771">
    <property type="term" value="C:multivesicular body"/>
    <property type="evidence" value="ECO:0007669"/>
    <property type="project" value="TreeGrafter"/>
</dbReference>
<dbReference type="EMBL" id="WHUW01000005">
    <property type="protein sequence ID" value="KAF8445600.1"/>
    <property type="molecule type" value="Genomic_DNA"/>
</dbReference>
<dbReference type="InterPro" id="IPR041212">
    <property type="entry name" value="Vta1_C"/>
</dbReference>
<dbReference type="GO" id="GO:0010008">
    <property type="term" value="C:endosome membrane"/>
    <property type="evidence" value="ECO:0007669"/>
    <property type="project" value="UniProtKB-SubCell"/>
</dbReference>
<feature type="domain" description="Vta1 C-terminal" evidence="11">
    <location>
        <begin position="425"/>
        <end position="461"/>
    </location>
</feature>
<dbReference type="PANTHER" id="PTHR46009:SF1">
    <property type="entry name" value="VACUOLAR PROTEIN SORTING-ASSOCIATED PROTEIN VTA1 HOMOLOG"/>
    <property type="match status" value="1"/>
</dbReference>
<gene>
    <name evidence="12" type="ORF">L210DRAFT_3610254</name>
</gene>
<evidence type="ECO:0000256" key="4">
    <source>
        <dbReference type="ARBA" id="ARBA00022448"/>
    </source>
</evidence>
<protein>
    <submittedName>
        <fullName evidence="12">Vta1 like-domain-containing protein</fullName>
    </submittedName>
</protein>